<evidence type="ECO:0000256" key="10">
    <source>
        <dbReference type="ARBA" id="ARBA00023002"/>
    </source>
</evidence>
<comment type="similarity">
    <text evidence="5 15">Belongs to the cytochrome P450 family.</text>
</comment>
<keyword evidence="11 14" id="KW-0408">Iron</keyword>
<evidence type="ECO:0000256" key="9">
    <source>
        <dbReference type="ARBA" id="ARBA00022848"/>
    </source>
</evidence>
<dbReference type="GO" id="GO:0016705">
    <property type="term" value="F:oxidoreductase activity, acting on paired donors, with incorporation or reduction of molecular oxygen"/>
    <property type="evidence" value="ECO:0007669"/>
    <property type="project" value="InterPro"/>
</dbReference>
<evidence type="ECO:0000256" key="1">
    <source>
        <dbReference type="ARBA" id="ARBA00001971"/>
    </source>
</evidence>
<proteinExistence type="inferred from homology"/>
<gene>
    <name evidence="17" type="ORF">Zmor_019461</name>
</gene>
<dbReference type="GO" id="GO:0020037">
    <property type="term" value="F:heme binding"/>
    <property type="evidence" value="ECO:0007669"/>
    <property type="project" value="InterPro"/>
</dbReference>
<evidence type="ECO:0000256" key="16">
    <source>
        <dbReference type="SAM" id="Phobius"/>
    </source>
</evidence>
<organism evidence="17 18">
    <name type="scientific">Zophobas morio</name>
    <dbReference type="NCBI Taxonomy" id="2755281"/>
    <lineage>
        <taxon>Eukaryota</taxon>
        <taxon>Metazoa</taxon>
        <taxon>Ecdysozoa</taxon>
        <taxon>Arthropoda</taxon>
        <taxon>Hexapoda</taxon>
        <taxon>Insecta</taxon>
        <taxon>Pterygota</taxon>
        <taxon>Neoptera</taxon>
        <taxon>Endopterygota</taxon>
        <taxon>Coleoptera</taxon>
        <taxon>Polyphaga</taxon>
        <taxon>Cucujiformia</taxon>
        <taxon>Tenebrionidae</taxon>
        <taxon>Zophobas</taxon>
    </lineage>
</organism>
<dbReference type="PANTHER" id="PTHR24291">
    <property type="entry name" value="CYTOCHROME P450 FAMILY 4"/>
    <property type="match status" value="1"/>
</dbReference>
<evidence type="ECO:0000256" key="3">
    <source>
        <dbReference type="ARBA" id="ARBA00004174"/>
    </source>
</evidence>
<reference evidence="17" key="1">
    <citation type="journal article" date="2023" name="G3 (Bethesda)">
        <title>Whole genome assemblies of Zophobas morio and Tenebrio molitor.</title>
        <authorList>
            <person name="Kaur S."/>
            <person name="Stinson S.A."/>
            <person name="diCenzo G.C."/>
        </authorList>
    </citation>
    <scope>NUCLEOTIDE SEQUENCE</scope>
    <source>
        <strain evidence="17">QUZm001</strain>
    </source>
</reference>
<keyword evidence="8" id="KW-0256">Endoplasmic reticulum</keyword>
<evidence type="ECO:0000256" key="6">
    <source>
        <dbReference type="ARBA" id="ARBA00022617"/>
    </source>
</evidence>
<dbReference type="PANTHER" id="PTHR24291:SF189">
    <property type="entry name" value="CYTOCHROME P450 4C3-RELATED"/>
    <property type="match status" value="1"/>
</dbReference>
<dbReference type="InterPro" id="IPR036396">
    <property type="entry name" value="Cyt_P450_sf"/>
</dbReference>
<dbReference type="InterPro" id="IPR001128">
    <property type="entry name" value="Cyt_P450"/>
</dbReference>
<dbReference type="AlphaFoldDB" id="A0AA38I089"/>
<evidence type="ECO:0000256" key="14">
    <source>
        <dbReference type="PIRSR" id="PIRSR602403-1"/>
    </source>
</evidence>
<evidence type="ECO:0000256" key="5">
    <source>
        <dbReference type="ARBA" id="ARBA00010617"/>
    </source>
</evidence>
<dbReference type="Proteomes" id="UP001168821">
    <property type="component" value="Unassembled WGS sequence"/>
</dbReference>
<evidence type="ECO:0000256" key="11">
    <source>
        <dbReference type="ARBA" id="ARBA00023004"/>
    </source>
</evidence>
<dbReference type="PRINTS" id="PR00465">
    <property type="entry name" value="EP450IV"/>
</dbReference>
<keyword evidence="9" id="KW-0492">Microsome</keyword>
<dbReference type="GO" id="GO:0004497">
    <property type="term" value="F:monooxygenase activity"/>
    <property type="evidence" value="ECO:0007669"/>
    <property type="project" value="UniProtKB-KW"/>
</dbReference>
<name>A0AA38I089_9CUCU</name>
<keyword evidence="16" id="KW-0812">Transmembrane</keyword>
<keyword evidence="10 15" id="KW-0560">Oxidoreductase</keyword>
<comment type="caution">
    <text evidence="17">The sequence shown here is derived from an EMBL/GenBank/DDBJ whole genome shotgun (WGS) entry which is preliminary data.</text>
</comment>
<evidence type="ECO:0000313" key="18">
    <source>
        <dbReference type="Proteomes" id="UP001168821"/>
    </source>
</evidence>
<dbReference type="SUPFAM" id="SSF48264">
    <property type="entry name" value="Cytochrome P450"/>
    <property type="match status" value="1"/>
</dbReference>
<keyword evidence="12 15" id="KW-0503">Monooxygenase</keyword>
<dbReference type="GO" id="GO:0005789">
    <property type="term" value="C:endoplasmic reticulum membrane"/>
    <property type="evidence" value="ECO:0007669"/>
    <property type="project" value="UniProtKB-SubCell"/>
</dbReference>
<dbReference type="InterPro" id="IPR002403">
    <property type="entry name" value="Cyt_P450_E_grp-IV"/>
</dbReference>
<keyword evidence="18" id="KW-1185">Reference proteome</keyword>
<comment type="cofactor">
    <cofactor evidence="1 14">
        <name>heme</name>
        <dbReference type="ChEBI" id="CHEBI:30413"/>
    </cofactor>
</comment>
<evidence type="ECO:0000256" key="4">
    <source>
        <dbReference type="ARBA" id="ARBA00004406"/>
    </source>
</evidence>
<evidence type="ECO:0000256" key="7">
    <source>
        <dbReference type="ARBA" id="ARBA00022723"/>
    </source>
</evidence>
<feature type="transmembrane region" description="Helical" evidence="16">
    <location>
        <begin position="6"/>
        <end position="23"/>
    </location>
</feature>
<evidence type="ECO:0000256" key="8">
    <source>
        <dbReference type="ARBA" id="ARBA00022824"/>
    </source>
</evidence>
<evidence type="ECO:0000256" key="2">
    <source>
        <dbReference type="ARBA" id="ARBA00003690"/>
    </source>
</evidence>
<comment type="function">
    <text evidence="2">May be involved in the metabolism of insect hormones and in the breakdown of synthetic insecticides.</text>
</comment>
<dbReference type="PRINTS" id="PR00385">
    <property type="entry name" value="P450"/>
</dbReference>
<evidence type="ECO:0000256" key="13">
    <source>
        <dbReference type="ARBA" id="ARBA00023136"/>
    </source>
</evidence>
<keyword evidence="13 16" id="KW-0472">Membrane</keyword>
<evidence type="ECO:0008006" key="19">
    <source>
        <dbReference type="Google" id="ProtNLM"/>
    </source>
</evidence>
<sequence>MHQFSLTSTFLYFIIALTLYFIWKRRRLYYCSFKHPGPFGFPLIGSAHLLTAGPAESYNTLMRIAQYSPVTRVWFGPFFYLFISKPRDVEILLNKSVDKSIYYAKYLGDALKTALLISPPEIRKGRRKLINQTFNSNVVNSFVPAFTKCANRLADELDKVCKGTNDPPDLFDIIMKTYLDAGCETLADVRPDSLYNKEKFLATGYRYQKSVKYRFFKPHLNIDFFWKRSSLRKEQLEIGKVFEDFIKQVIAVKQSQPENKNSKKQFLNYLLEMNKQNNLTTDGLLEEGALMLLAANDSTTPAVGSALVLLGMHPEIQEKVYQEISLLTDDTQDLTLQCVNKMNYLERVIKETIRIFPSVPFILRKIDEEIELDSYFVPANCEILISISQLHRWPDIWPNPLKFDPDRFLPEEVEKRPRGAYLPFGAGARNCIGIKYAMLSMKVFLAVILKRFRILEAIDYKRVEDIEMDIFLFGIAKKGYRIRVEDRN</sequence>
<dbReference type="Pfam" id="PF00067">
    <property type="entry name" value="p450"/>
    <property type="match status" value="1"/>
</dbReference>
<keyword evidence="7 14" id="KW-0479">Metal-binding</keyword>
<keyword evidence="16" id="KW-1133">Transmembrane helix</keyword>
<keyword evidence="6 14" id="KW-0349">Heme</keyword>
<evidence type="ECO:0000256" key="12">
    <source>
        <dbReference type="ARBA" id="ARBA00023033"/>
    </source>
</evidence>
<evidence type="ECO:0000313" key="17">
    <source>
        <dbReference type="EMBL" id="KAJ3647590.1"/>
    </source>
</evidence>
<dbReference type="Gene3D" id="1.10.630.10">
    <property type="entry name" value="Cytochrome P450"/>
    <property type="match status" value="1"/>
</dbReference>
<dbReference type="GO" id="GO:0005506">
    <property type="term" value="F:iron ion binding"/>
    <property type="evidence" value="ECO:0007669"/>
    <property type="project" value="InterPro"/>
</dbReference>
<comment type="subcellular location">
    <subcellularLocation>
        <location evidence="4">Endoplasmic reticulum membrane</location>
        <topology evidence="4">Peripheral membrane protein</topology>
    </subcellularLocation>
    <subcellularLocation>
        <location evidence="3">Microsome membrane</location>
        <topology evidence="3">Peripheral membrane protein</topology>
    </subcellularLocation>
</comment>
<dbReference type="InterPro" id="IPR050196">
    <property type="entry name" value="Cytochrome_P450_Monoox"/>
</dbReference>
<dbReference type="EMBL" id="JALNTZ010000006">
    <property type="protein sequence ID" value="KAJ3647590.1"/>
    <property type="molecule type" value="Genomic_DNA"/>
</dbReference>
<protein>
    <recommendedName>
        <fullName evidence="19">Cytochrome P450</fullName>
    </recommendedName>
</protein>
<dbReference type="PROSITE" id="PS00086">
    <property type="entry name" value="CYTOCHROME_P450"/>
    <property type="match status" value="1"/>
</dbReference>
<feature type="binding site" description="axial binding residue" evidence="14">
    <location>
        <position position="431"/>
    </location>
    <ligand>
        <name>heme</name>
        <dbReference type="ChEBI" id="CHEBI:30413"/>
    </ligand>
    <ligandPart>
        <name>Fe</name>
        <dbReference type="ChEBI" id="CHEBI:18248"/>
    </ligandPart>
</feature>
<dbReference type="InterPro" id="IPR017972">
    <property type="entry name" value="Cyt_P450_CS"/>
</dbReference>
<evidence type="ECO:0000256" key="15">
    <source>
        <dbReference type="RuleBase" id="RU000461"/>
    </source>
</evidence>
<accession>A0AA38I089</accession>